<feature type="region of interest" description="Disordered" evidence="1">
    <location>
        <begin position="1"/>
        <end position="30"/>
    </location>
</feature>
<dbReference type="EMBL" id="OX597833">
    <property type="protein sequence ID" value="CAI9737554.1"/>
    <property type="molecule type" value="Genomic_DNA"/>
</dbReference>
<evidence type="ECO:0000313" key="3">
    <source>
        <dbReference type="Proteomes" id="UP001162480"/>
    </source>
</evidence>
<name>A0AA36FHR4_OCTVU</name>
<organism evidence="2 3">
    <name type="scientific">Octopus vulgaris</name>
    <name type="common">Common octopus</name>
    <dbReference type="NCBI Taxonomy" id="6645"/>
    <lineage>
        <taxon>Eukaryota</taxon>
        <taxon>Metazoa</taxon>
        <taxon>Spiralia</taxon>
        <taxon>Lophotrochozoa</taxon>
        <taxon>Mollusca</taxon>
        <taxon>Cephalopoda</taxon>
        <taxon>Coleoidea</taxon>
        <taxon>Octopodiformes</taxon>
        <taxon>Octopoda</taxon>
        <taxon>Incirrata</taxon>
        <taxon>Octopodidae</taxon>
        <taxon>Octopus</taxon>
    </lineage>
</organism>
<reference evidence="2" key="1">
    <citation type="submission" date="2023-08" db="EMBL/GenBank/DDBJ databases">
        <authorList>
            <person name="Alioto T."/>
            <person name="Alioto T."/>
            <person name="Gomez Garrido J."/>
        </authorList>
    </citation>
    <scope>NUCLEOTIDE SEQUENCE</scope>
</reference>
<dbReference type="AlphaFoldDB" id="A0AA36FHR4"/>
<proteinExistence type="predicted"/>
<evidence type="ECO:0000256" key="1">
    <source>
        <dbReference type="SAM" id="MobiDB-lite"/>
    </source>
</evidence>
<protein>
    <submittedName>
        <fullName evidence="2">Uncharacterized protein</fullName>
    </submittedName>
</protein>
<feature type="compositionally biased region" description="Polar residues" evidence="1">
    <location>
        <begin position="10"/>
        <end position="25"/>
    </location>
</feature>
<sequence>MSADDGKGQSAPQQQVICPSVSSPHCPSDGNILDVTVPGDHIVNQAPIFGPWVHPGSLVDVRQLVQGIGDGESLFSAEDDPDFTITKEDAVIQAAKDS</sequence>
<dbReference type="Proteomes" id="UP001162480">
    <property type="component" value="Chromosome 20"/>
</dbReference>
<keyword evidence="3" id="KW-1185">Reference proteome</keyword>
<evidence type="ECO:0000313" key="2">
    <source>
        <dbReference type="EMBL" id="CAI9737554.1"/>
    </source>
</evidence>
<gene>
    <name evidence="2" type="ORF">OCTVUL_1B015646</name>
</gene>
<accession>A0AA36FHR4</accession>